<dbReference type="Gene3D" id="3.30.700.10">
    <property type="entry name" value="Glycoprotein, Type 4 Pilin"/>
    <property type="match status" value="1"/>
</dbReference>
<name>A0ABT2VU12_9ALTE</name>
<sequence length="121" mass="13385">MQYKERYRGMTLVELLVVIVIVGVLATLTVSAAGAQMKRQQLLAMQTALLHARAEQANFWLVQGRYSGTVLLTEDPRFSLRVDQADTTTYTLVAQSQTTLDNGCEKLVVTATTLSPAHCWP</sequence>
<organism evidence="2 3">
    <name type="scientific">Alteromonas salexigens</name>
    <dbReference type="NCBI Taxonomy" id="2982530"/>
    <lineage>
        <taxon>Bacteria</taxon>
        <taxon>Pseudomonadati</taxon>
        <taxon>Pseudomonadota</taxon>
        <taxon>Gammaproteobacteria</taxon>
        <taxon>Alteromonadales</taxon>
        <taxon>Alteromonadaceae</taxon>
        <taxon>Alteromonas/Salinimonas group</taxon>
        <taxon>Alteromonas</taxon>
    </lineage>
</organism>
<reference evidence="3" key="1">
    <citation type="submission" date="2023-07" db="EMBL/GenBank/DDBJ databases">
        <title>Study on multiphase classification of strain Alteromonas salexigens isolated from the Yellow Sea.</title>
        <authorList>
            <person name="Sun L."/>
        </authorList>
    </citation>
    <scope>NUCLEOTIDE SEQUENCE [LARGE SCALE GENOMIC DNA]</scope>
    <source>
        <strain evidence="3">ASW11-19</strain>
    </source>
</reference>
<dbReference type="Pfam" id="PF07963">
    <property type="entry name" value="N_methyl"/>
    <property type="match status" value="1"/>
</dbReference>
<comment type="caution">
    <text evidence="2">The sequence shown here is derived from an EMBL/GenBank/DDBJ whole genome shotgun (WGS) entry which is preliminary data.</text>
</comment>
<dbReference type="EMBL" id="JAOTJC010000012">
    <property type="protein sequence ID" value="MCU7555731.1"/>
    <property type="molecule type" value="Genomic_DNA"/>
</dbReference>
<keyword evidence="1" id="KW-1133">Transmembrane helix</keyword>
<evidence type="ECO:0000313" key="3">
    <source>
        <dbReference type="Proteomes" id="UP001209257"/>
    </source>
</evidence>
<evidence type="ECO:0000313" key="2">
    <source>
        <dbReference type="EMBL" id="MCU7555731.1"/>
    </source>
</evidence>
<dbReference type="PROSITE" id="PS00409">
    <property type="entry name" value="PROKAR_NTER_METHYL"/>
    <property type="match status" value="1"/>
</dbReference>
<keyword evidence="1" id="KW-0812">Transmembrane</keyword>
<dbReference type="NCBIfam" id="TIGR02532">
    <property type="entry name" value="IV_pilin_GFxxxE"/>
    <property type="match status" value="1"/>
</dbReference>
<evidence type="ECO:0000256" key="1">
    <source>
        <dbReference type="SAM" id="Phobius"/>
    </source>
</evidence>
<dbReference type="Proteomes" id="UP001209257">
    <property type="component" value="Unassembled WGS sequence"/>
</dbReference>
<accession>A0ABT2VU12</accession>
<feature type="transmembrane region" description="Helical" evidence="1">
    <location>
        <begin position="12"/>
        <end position="35"/>
    </location>
</feature>
<protein>
    <submittedName>
        <fullName evidence="2">Prepilin-type N-terminal cleavage/methylation domain-containing protein</fullName>
    </submittedName>
</protein>
<gene>
    <name evidence="2" type="ORF">OCL06_14155</name>
</gene>
<dbReference type="InterPro" id="IPR012902">
    <property type="entry name" value="N_methyl_site"/>
</dbReference>
<dbReference type="RefSeq" id="WP_262995668.1">
    <property type="nucleotide sequence ID" value="NZ_JAOTJC010000012.1"/>
</dbReference>
<keyword evidence="1" id="KW-0472">Membrane</keyword>
<proteinExistence type="predicted"/>
<dbReference type="SUPFAM" id="SSF54523">
    <property type="entry name" value="Pili subunits"/>
    <property type="match status" value="1"/>
</dbReference>
<keyword evidence="3" id="KW-1185">Reference proteome</keyword>
<dbReference type="InterPro" id="IPR045584">
    <property type="entry name" value="Pilin-like"/>
</dbReference>